<dbReference type="EMBL" id="KZ305028">
    <property type="protein sequence ID" value="PIA51195.1"/>
    <property type="molecule type" value="Genomic_DNA"/>
</dbReference>
<protein>
    <submittedName>
        <fullName evidence="1">Uncharacterized protein</fullName>
    </submittedName>
</protein>
<organism evidence="1 2">
    <name type="scientific">Aquilegia coerulea</name>
    <name type="common">Rocky mountain columbine</name>
    <dbReference type="NCBI Taxonomy" id="218851"/>
    <lineage>
        <taxon>Eukaryota</taxon>
        <taxon>Viridiplantae</taxon>
        <taxon>Streptophyta</taxon>
        <taxon>Embryophyta</taxon>
        <taxon>Tracheophyta</taxon>
        <taxon>Spermatophyta</taxon>
        <taxon>Magnoliopsida</taxon>
        <taxon>Ranunculales</taxon>
        <taxon>Ranunculaceae</taxon>
        <taxon>Thalictroideae</taxon>
        <taxon>Aquilegia</taxon>
    </lineage>
</organism>
<name>A0A2G5E620_AQUCA</name>
<evidence type="ECO:0000313" key="2">
    <source>
        <dbReference type="Proteomes" id="UP000230069"/>
    </source>
</evidence>
<gene>
    <name evidence="1" type="ORF">AQUCO_01100197v1</name>
</gene>
<accession>A0A2G5E620</accession>
<keyword evidence="2" id="KW-1185">Reference proteome</keyword>
<dbReference type="AlphaFoldDB" id="A0A2G5E620"/>
<sequence>MSFLVSASMCMPSNQFKWTRTKKIIKRSCTEVLSSDTMIISATPQISHLIHISGDCSEGRPAYSGMNSFTSILKEILVGNKVVANCSSLS</sequence>
<dbReference type="InParanoid" id="A0A2G5E620"/>
<dbReference type="Proteomes" id="UP000230069">
    <property type="component" value="Unassembled WGS sequence"/>
</dbReference>
<evidence type="ECO:0000313" key="1">
    <source>
        <dbReference type="EMBL" id="PIA51195.1"/>
    </source>
</evidence>
<reference evidence="1 2" key="1">
    <citation type="submission" date="2017-09" db="EMBL/GenBank/DDBJ databases">
        <title>WGS assembly of Aquilegia coerulea Goldsmith.</title>
        <authorList>
            <person name="Hodges S."/>
            <person name="Kramer E."/>
            <person name="Nordborg M."/>
            <person name="Tomkins J."/>
            <person name="Borevitz J."/>
            <person name="Derieg N."/>
            <person name="Yan J."/>
            <person name="Mihaltcheva S."/>
            <person name="Hayes R.D."/>
            <person name="Rokhsar D."/>
        </authorList>
    </citation>
    <scope>NUCLEOTIDE SEQUENCE [LARGE SCALE GENOMIC DNA]</scope>
    <source>
        <strain evidence="2">cv. Goldsmith</strain>
    </source>
</reference>
<proteinExistence type="predicted"/>